<protein>
    <submittedName>
        <fullName evidence="1">Uncharacterized protein</fullName>
    </submittedName>
</protein>
<dbReference type="EMBL" id="RCHU02000006">
    <property type="protein sequence ID" value="KAL3586021.1"/>
    <property type="molecule type" value="Genomic_DNA"/>
</dbReference>
<gene>
    <name evidence="1" type="ORF">D5086_012888</name>
</gene>
<proteinExistence type="predicted"/>
<organism evidence="1 2">
    <name type="scientific">Populus alba</name>
    <name type="common">White poplar</name>
    <dbReference type="NCBI Taxonomy" id="43335"/>
    <lineage>
        <taxon>Eukaryota</taxon>
        <taxon>Viridiplantae</taxon>
        <taxon>Streptophyta</taxon>
        <taxon>Embryophyta</taxon>
        <taxon>Tracheophyta</taxon>
        <taxon>Spermatophyta</taxon>
        <taxon>Magnoliopsida</taxon>
        <taxon>eudicotyledons</taxon>
        <taxon>Gunneridae</taxon>
        <taxon>Pentapetalae</taxon>
        <taxon>rosids</taxon>
        <taxon>fabids</taxon>
        <taxon>Malpighiales</taxon>
        <taxon>Salicaceae</taxon>
        <taxon>Saliceae</taxon>
        <taxon>Populus</taxon>
    </lineage>
</organism>
<evidence type="ECO:0000313" key="2">
    <source>
        <dbReference type="Proteomes" id="UP000309997"/>
    </source>
</evidence>
<keyword evidence="2" id="KW-1185">Reference proteome</keyword>
<comment type="caution">
    <text evidence="1">The sequence shown here is derived from an EMBL/GenBank/DDBJ whole genome shotgun (WGS) entry which is preliminary data.</text>
</comment>
<reference evidence="1 2" key="1">
    <citation type="journal article" date="2024" name="Plant Biotechnol. J.">
        <title>Genome and CRISPR/Cas9 system of a widespread forest tree (Populus alba) in the world.</title>
        <authorList>
            <person name="Liu Y.J."/>
            <person name="Jiang P.F."/>
            <person name="Han X.M."/>
            <person name="Li X.Y."/>
            <person name="Wang H.M."/>
            <person name="Wang Y.J."/>
            <person name="Wang X.X."/>
            <person name="Zeng Q.Y."/>
        </authorList>
    </citation>
    <scope>NUCLEOTIDE SEQUENCE [LARGE SCALE GENOMIC DNA]</scope>
    <source>
        <strain evidence="2">cv. PAL-ZL1</strain>
    </source>
</reference>
<dbReference type="Proteomes" id="UP000309997">
    <property type="component" value="Unassembled WGS sequence"/>
</dbReference>
<name>A0ACC4C3P5_POPAL</name>
<evidence type="ECO:0000313" key="1">
    <source>
        <dbReference type="EMBL" id="KAL3586021.1"/>
    </source>
</evidence>
<accession>A0ACC4C3P5</accession>
<sequence>MEIEHHRGFDSIITTEKDDKISAMDAVLGSLDPSMHFTRGNCEASDVPQSSRPTVSQAPYTPQPWQPTTTTSSHLQSTITVKDFPTATSTVTNSGSSSIQLRQFLCTVILVVSNSSSCSNCLKEQQQCSVTSVPLSSVAIDIFLSCSWFPLKHHRRAALHQQ</sequence>